<dbReference type="Pfam" id="PF12079">
    <property type="entry name" value="DUF3558"/>
    <property type="match status" value="1"/>
</dbReference>
<dbReference type="RefSeq" id="WP_323328460.1">
    <property type="nucleotide sequence ID" value="NZ_JAYFSI010000003.1"/>
</dbReference>
<proteinExistence type="predicted"/>
<evidence type="ECO:0000256" key="2">
    <source>
        <dbReference type="SAM" id="SignalP"/>
    </source>
</evidence>
<gene>
    <name evidence="3" type="ORF">VA596_17755</name>
</gene>
<comment type="caution">
    <text evidence="3">The sequence shown here is derived from an EMBL/GenBank/DDBJ whole genome shotgun (WGS) entry which is preliminary data.</text>
</comment>
<dbReference type="InterPro" id="IPR024520">
    <property type="entry name" value="DUF3558"/>
</dbReference>
<keyword evidence="2" id="KW-0732">Signal</keyword>
<feature type="compositionally biased region" description="Pro residues" evidence="1">
    <location>
        <begin position="45"/>
        <end position="57"/>
    </location>
</feature>
<sequence length="213" mass="21730">MFRSKLKVIGAMLLVSAALTAACTSTTGGAASPAPSASASAGAPTPDPEVPKVPGPPLDAGKYVAETCSIVPKDVLASLRYTDAGEYQPQGNTPTSQAGPTCLWKLRGEGIGLSVILGTGNRERGAGGLAGAYAAYRRGVITRFLERAPDVEGYPAIYVDVQDERSMGSCGLDVGIADDLAFDVYAQGYQGQDDSCAAANQVAASIIKTLKGA</sequence>
<organism evidence="3 4">
    <name type="scientific">Amycolatopsis heterodermiae</name>
    <dbReference type="NCBI Taxonomy" id="3110235"/>
    <lineage>
        <taxon>Bacteria</taxon>
        <taxon>Bacillati</taxon>
        <taxon>Actinomycetota</taxon>
        <taxon>Actinomycetes</taxon>
        <taxon>Pseudonocardiales</taxon>
        <taxon>Pseudonocardiaceae</taxon>
        <taxon>Amycolatopsis</taxon>
    </lineage>
</organism>
<accession>A0ABU5R6F9</accession>
<name>A0ABU5R6F9_9PSEU</name>
<feature type="compositionally biased region" description="Low complexity" evidence="1">
    <location>
        <begin position="29"/>
        <end position="44"/>
    </location>
</feature>
<dbReference type="PROSITE" id="PS51257">
    <property type="entry name" value="PROKAR_LIPOPROTEIN"/>
    <property type="match status" value="1"/>
</dbReference>
<evidence type="ECO:0000256" key="1">
    <source>
        <dbReference type="SAM" id="MobiDB-lite"/>
    </source>
</evidence>
<dbReference type="Proteomes" id="UP001304298">
    <property type="component" value="Unassembled WGS sequence"/>
</dbReference>
<feature type="chain" id="PRO_5045372555" evidence="2">
    <location>
        <begin position="22"/>
        <end position="213"/>
    </location>
</feature>
<evidence type="ECO:0000313" key="3">
    <source>
        <dbReference type="EMBL" id="MEA5361394.1"/>
    </source>
</evidence>
<protein>
    <submittedName>
        <fullName evidence="3">DUF3558 domain-containing protein</fullName>
    </submittedName>
</protein>
<keyword evidence="4" id="KW-1185">Reference proteome</keyword>
<dbReference type="EMBL" id="JAYFSI010000003">
    <property type="protein sequence ID" value="MEA5361394.1"/>
    <property type="molecule type" value="Genomic_DNA"/>
</dbReference>
<feature type="signal peptide" evidence="2">
    <location>
        <begin position="1"/>
        <end position="21"/>
    </location>
</feature>
<feature type="region of interest" description="Disordered" evidence="1">
    <location>
        <begin position="29"/>
        <end position="58"/>
    </location>
</feature>
<reference evidence="3 4" key="1">
    <citation type="submission" date="2023-12" db="EMBL/GenBank/DDBJ databases">
        <title>Amycolatopsis sp. V23-08.</title>
        <authorList>
            <person name="Somphong A."/>
        </authorList>
    </citation>
    <scope>NUCLEOTIDE SEQUENCE [LARGE SCALE GENOMIC DNA]</scope>
    <source>
        <strain evidence="3 4">V23-08</strain>
    </source>
</reference>
<evidence type="ECO:0000313" key="4">
    <source>
        <dbReference type="Proteomes" id="UP001304298"/>
    </source>
</evidence>